<dbReference type="AlphaFoldDB" id="A0A0L0CUP2"/>
<protein>
    <submittedName>
        <fullName evidence="2">mRNA decay protein</fullName>
    </submittedName>
</protein>
<dbReference type="GO" id="GO:0005634">
    <property type="term" value="C:nucleus"/>
    <property type="evidence" value="ECO:0007669"/>
    <property type="project" value="TreeGrafter"/>
</dbReference>
<dbReference type="InterPro" id="IPR039768">
    <property type="entry name" value="Nmd3"/>
</dbReference>
<dbReference type="GO" id="GO:0005737">
    <property type="term" value="C:cytoplasm"/>
    <property type="evidence" value="ECO:0007669"/>
    <property type="project" value="TreeGrafter"/>
</dbReference>
<dbReference type="GO" id="GO:0043023">
    <property type="term" value="F:ribosomal large subunit binding"/>
    <property type="evidence" value="ECO:0007669"/>
    <property type="project" value="InterPro"/>
</dbReference>
<dbReference type="OrthoDB" id="203821at2759"/>
<feature type="region of interest" description="Disordered" evidence="1">
    <location>
        <begin position="134"/>
        <end position="258"/>
    </location>
</feature>
<reference evidence="3" key="1">
    <citation type="submission" date="2015-07" db="EMBL/GenBank/DDBJ databases">
        <title>Annotation of Plasmodium falciparum RAJ116.</title>
        <authorList>
            <consortium name="The Broad Institute Genome Sequencing Platform"/>
            <person name="Volkman S.K."/>
            <person name="Neafsey D.E."/>
            <person name="Dash A.P."/>
            <person name="Chitnis C.E."/>
            <person name="Hartl D.L."/>
            <person name="Young S.K."/>
            <person name="Zeng Q."/>
            <person name="Koehrsen M."/>
            <person name="Alvarado L."/>
            <person name="Berlin A."/>
            <person name="Borenstein D."/>
            <person name="Chapman S.B."/>
            <person name="Chen Z."/>
            <person name="Engels R."/>
            <person name="Freedman E."/>
            <person name="Gellesch M."/>
            <person name="Goldberg J."/>
            <person name="Griggs A."/>
            <person name="Gujja S."/>
            <person name="Heilman E.R."/>
            <person name="Heiman D.I."/>
            <person name="Howarth C."/>
            <person name="Jen D."/>
            <person name="Larson L."/>
            <person name="Mehta T."/>
            <person name="Neiman D."/>
            <person name="Park D."/>
            <person name="Pearson M."/>
            <person name="Roberts A."/>
            <person name="Saif S."/>
            <person name="Shea T."/>
            <person name="Shenoy N."/>
            <person name="Sisk P."/>
            <person name="Stolte C."/>
            <person name="Sykes S."/>
            <person name="Walk T."/>
            <person name="White J."/>
            <person name="Yandava C."/>
            <person name="Haas B."/>
            <person name="Henn M.R."/>
            <person name="Nusbaum C."/>
            <person name="Birren B."/>
        </authorList>
    </citation>
    <scope>NUCLEOTIDE SEQUENCE [LARGE SCALE GENOMIC DNA]</scope>
    <source>
        <strain evidence="3">RAJ116</strain>
    </source>
</reference>
<dbReference type="EMBL" id="GG663983">
    <property type="protein sequence ID" value="KNC36013.1"/>
    <property type="molecule type" value="Genomic_DNA"/>
</dbReference>
<evidence type="ECO:0000313" key="3">
    <source>
        <dbReference type="Proteomes" id="UP000054566"/>
    </source>
</evidence>
<feature type="compositionally biased region" description="Low complexity" evidence="1">
    <location>
        <begin position="193"/>
        <end position="207"/>
    </location>
</feature>
<dbReference type="Proteomes" id="UP000054566">
    <property type="component" value="Unassembled WGS sequence"/>
</dbReference>
<dbReference type="PANTHER" id="PTHR12746:SF2">
    <property type="entry name" value="60S RIBOSOMAL EXPORT PROTEIN NMD3"/>
    <property type="match status" value="1"/>
</dbReference>
<reference evidence="3" key="2">
    <citation type="submission" date="2015-07" db="EMBL/GenBank/DDBJ databases">
        <title>The genome sequence of Plasmodium falciparum RAJ116.</title>
        <authorList>
            <consortium name="The Broad Institute Genome Sequencing Platform"/>
            <person name="Volkman S.K."/>
            <person name="Neafsey D.E."/>
            <person name="Dash A.P."/>
            <person name="Chitnis C.E."/>
            <person name="Hartl D.L."/>
            <person name="Young S.K."/>
            <person name="Kodira C.D."/>
            <person name="Zeng Q."/>
            <person name="Koehrsen M."/>
            <person name="Godfrey P."/>
            <person name="Alvarado L."/>
            <person name="Berlin A."/>
            <person name="Borenstein D."/>
            <person name="Chen Z."/>
            <person name="Engels R."/>
            <person name="Freedman E."/>
            <person name="Gellesch M."/>
            <person name="Goldberg J."/>
            <person name="Griggs A."/>
            <person name="Gujja S."/>
            <person name="Heiman D."/>
            <person name="Hepburn T."/>
            <person name="Howarth C."/>
            <person name="Jen D."/>
            <person name="Larson L."/>
            <person name="Lewis B."/>
            <person name="Mehta T."/>
            <person name="Park D."/>
            <person name="Pearson M."/>
            <person name="Roberts A."/>
            <person name="Saif S."/>
            <person name="Shea T."/>
            <person name="Shenoy N."/>
            <person name="Sisk P."/>
            <person name="Stolte C."/>
            <person name="Sykes S."/>
            <person name="Walk T."/>
            <person name="White J."/>
            <person name="Yandava C."/>
            <person name="Wirth D.F."/>
            <person name="Nusbaum C."/>
            <person name="Birren B."/>
        </authorList>
    </citation>
    <scope>NUCLEOTIDE SEQUENCE [LARGE SCALE GENOMIC DNA]</scope>
    <source>
        <strain evidence="3">RAJ116</strain>
    </source>
</reference>
<feature type="compositionally biased region" description="Low complexity" evidence="1">
    <location>
        <begin position="134"/>
        <end position="153"/>
    </location>
</feature>
<accession>A0A0L0CUP2</accession>
<dbReference type="GO" id="GO:0000055">
    <property type="term" value="P:ribosomal large subunit export from nucleus"/>
    <property type="evidence" value="ECO:0007669"/>
    <property type="project" value="TreeGrafter"/>
</dbReference>
<name>A0A0L0CUP2_PLAFA</name>
<evidence type="ECO:0000256" key="1">
    <source>
        <dbReference type="SAM" id="MobiDB-lite"/>
    </source>
</evidence>
<dbReference type="PANTHER" id="PTHR12746">
    <property type="entry name" value="NONSENSE-MEDIATED MRNA DECAY PROTEIN 3"/>
    <property type="match status" value="1"/>
</dbReference>
<gene>
    <name evidence="2" type="ORF">PFLG_00731</name>
</gene>
<sequence length="384" mass="44969">MKILLNIVSKSRMVKLCQKCKNSKHLISHDANIIHIIYLYTFSIDICPICKYDLIFFQCFLSFQKQRNSFLRKNISCWCGERRIMFIHNLANHVYVSPERYNKNPFLPLLSKADAKVFLILNIEYINDDVNTNNHKNNNMNPSISNNDNINLNGHTNICKKKNKKRRNKRKKGINTKDDDSDSIEEDNHLLSNDVNNNHYNYSTNKNNLKRKKKDSNNLEDINKNSFVFSSSDNEEENLHKPNDFDKNSDIYTDGKSAKSSSRKVKLDKLVYAFVELYDESNGTTILTKTCNAKHLRPGDYVNAYDLRKHSFDNEINLFLEKNDNYNIIIIDKVKTKEKEKIENYLQVQNNNIETLKRTNEQDIFNRILLNNCKALENMAITST</sequence>
<proteinExistence type="predicted"/>
<evidence type="ECO:0000313" key="2">
    <source>
        <dbReference type="EMBL" id="KNC36013.1"/>
    </source>
</evidence>
<organism evidence="2 3">
    <name type="scientific">Plasmodium falciparum RAJ116</name>
    <dbReference type="NCBI Taxonomy" id="580058"/>
    <lineage>
        <taxon>Eukaryota</taxon>
        <taxon>Sar</taxon>
        <taxon>Alveolata</taxon>
        <taxon>Apicomplexa</taxon>
        <taxon>Aconoidasida</taxon>
        <taxon>Haemosporida</taxon>
        <taxon>Plasmodiidae</taxon>
        <taxon>Plasmodium</taxon>
        <taxon>Plasmodium (Laverania)</taxon>
    </lineage>
</organism>
<feature type="compositionally biased region" description="Basic residues" evidence="1">
    <location>
        <begin position="158"/>
        <end position="174"/>
    </location>
</feature>
<feature type="compositionally biased region" description="Basic and acidic residues" evidence="1">
    <location>
        <begin position="237"/>
        <end position="249"/>
    </location>
</feature>